<dbReference type="PANTHER" id="PTHR30419">
    <property type="entry name" value="HTH-TYPE TRANSCRIPTIONAL REGULATOR YBHD"/>
    <property type="match status" value="1"/>
</dbReference>
<dbReference type="InterPro" id="IPR000847">
    <property type="entry name" value="LysR_HTH_N"/>
</dbReference>
<dbReference type="FunFam" id="1.10.10.10:FF:000001">
    <property type="entry name" value="LysR family transcriptional regulator"/>
    <property type="match status" value="1"/>
</dbReference>
<dbReference type="GO" id="GO:0005829">
    <property type="term" value="C:cytosol"/>
    <property type="evidence" value="ECO:0007669"/>
    <property type="project" value="TreeGrafter"/>
</dbReference>
<dbReference type="RefSeq" id="WP_188926569.1">
    <property type="nucleotide sequence ID" value="NZ_BMQI01000047.1"/>
</dbReference>
<dbReference type="InterPro" id="IPR050950">
    <property type="entry name" value="HTH-type_LysR_regulators"/>
</dbReference>
<comment type="similarity">
    <text evidence="1">Belongs to the LysR transcriptional regulatory family.</text>
</comment>
<evidence type="ECO:0000259" key="5">
    <source>
        <dbReference type="PROSITE" id="PS50931"/>
    </source>
</evidence>
<dbReference type="SUPFAM" id="SSF46785">
    <property type="entry name" value="Winged helix' DNA-binding domain"/>
    <property type="match status" value="1"/>
</dbReference>
<dbReference type="GO" id="GO:0003700">
    <property type="term" value="F:DNA-binding transcription factor activity"/>
    <property type="evidence" value="ECO:0007669"/>
    <property type="project" value="InterPro"/>
</dbReference>
<dbReference type="AlphaFoldDB" id="A0A9X1Z494"/>
<dbReference type="Pfam" id="PF03466">
    <property type="entry name" value="LysR_substrate"/>
    <property type="match status" value="1"/>
</dbReference>
<dbReference type="Proteomes" id="UP001139408">
    <property type="component" value="Unassembled WGS sequence"/>
</dbReference>
<comment type="caution">
    <text evidence="6">The sequence shown here is derived from an EMBL/GenBank/DDBJ whole genome shotgun (WGS) entry which is preliminary data.</text>
</comment>
<dbReference type="Gene3D" id="1.10.10.10">
    <property type="entry name" value="Winged helix-like DNA-binding domain superfamily/Winged helix DNA-binding domain"/>
    <property type="match status" value="1"/>
</dbReference>
<evidence type="ECO:0000256" key="4">
    <source>
        <dbReference type="ARBA" id="ARBA00023163"/>
    </source>
</evidence>
<protein>
    <submittedName>
        <fullName evidence="6">LysR family transcriptional regulator</fullName>
    </submittedName>
</protein>
<gene>
    <name evidence="6" type="ORF">L2749_05920</name>
</gene>
<dbReference type="InterPro" id="IPR036388">
    <property type="entry name" value="WH-like_DNA-bd_sf"/>
</dbReference>
<keyword evidence="7" id="KW-1185">Reference proteome</keyword>
<dbReference type="Pfam" id="PF00126">
    <property type="entry name" value="HTH_1"/>
    <property type="match status" value="1"/>
</dbReference>
<dbReference type="EMBL" id="JAKILJ010000010">
    <property type="protein sequence ID" value="MCL1104797.1"/>
    <property type="molecule type" value="Genomic_DNA"/>
</dbReference>
<sequence length="304" mass="33438">MNLRQLHYFHELAKHKHFAKAAKACHITQPTLSASINALEKRFGTELVVRGSQFVALTEAGSVVQQYAEKMLLDEAALKQEISAFTGPLKGSLNIGIVPQSSVDIMPIIKHFTQLYPHISIKLHVTTNEKLLEQLTLHQMDIGLGFDESISESSRRQLQFYPQPSHPLAVLSLKPVPLDLTAPQHAMSQQALPLTQLKSVPLILLSQNMQFRQYIDNGIEAAGGGFNVVLETDSLFHLVSAVKQGLGYAIVSGGVAQSAKQLHNLHAQTLLDVESGNTVFMARKYSVSVAMKAFIRLIEVNSTL</sequence>
<evidence type="ECO:0000256" key="3">
    <source>
        <dbReference type="ARBA" id="ARBA00023125"/>
    </source>
</evidence>
<dbReference type="PROSITE" id="PS50931">
    <property type="entry name" value="HTH_LYSR"/>
    <property type="match status" value="1"/>
</dbReference>
<evidence type="ECO:0000313" key="7">
    <source>
        <dbReference type="Proteomes" id="UP001139408"/>
    </source>
</evidence>
<keyword evidence="4" id="KW-0804">Transcription</keyword>
<evidence type="ECO:0000256" key="1">
    <source>
        <dbReference type="ARBA" id="ARBA00009437"/>
    </source>
</evidence>
<organism evidence="6 7">
    <name type="scientific">Shewanella algicola</name>
    <dbReference type="NCBI Taxonomy" id="640633"/>
    <lineage>
        <taxon>Bacteria</taxon>
        <taxon>Pseudomonadati</taxon>
        <taxon>Pseudomonadota</taxon>
        <taxon>Gammaproteobacteria</taxon>
        <taxon>Alteromonadales</taxon>
        <taxon>Shewanellaceae</taxon>
        <taxon>Shewanella</taxon>
    </lineage>
</organism>
<dbReference type="SUPFAM" id="SSF53850">
    <property type="entry name" value="Periplasmic binding protein-like II"/>
    <property type="match status" value="1"/>
</dbReference>
<evidence type="ECO:0000313" key="6">
    <source>
        <dbReference type="EMBL" id="MCL1104797.1"/>
    </source>
</evidence>
<accession>A0A9X1Z494</accession>
<reference evidence="6" key="1">
    <citation type="submission" date="2022-01" db="EMBL/GenBank/DDBJ databases">
        <title>Whole genome-based taxonomy of the Shewanellaceae.</title>
        <authorList>
            <person name="Martin-Rodriguez A.J."/>
        </authorList>
    </citation>
    <scope>NUCLEOTIDE SEQUENCE</scope>
    <source>
        <strain evidence="6">DSM 23803</strain>
    </source>
</reference>
<dbReference type="CDD" id="cd05466">
    <property type="entry name" value="PBP2_LTTR_substrate"/>
    <property type="match status" value="1"/>
</dbReference>
<dbReference type="Gene3D" id="3.40.190.290">
    <property type="match status" value="1"/>
</dbReference>
<feature type="domain" description="HTH lysR-type" evidence="5">
    <location>
        <begin position="1"/>
        <end position="58"/>
    </location>
</feature>
<proteinExistence type="inferred from homology"/>
<dbReference type="GO" id="GO:0003677">
    <property type="term" value="F:DNA binding"/>
    <property type="evidence" value="ECO:0007669"/>
    <property type="project" value="UniProtKB-KW"/>
</dbReference>
<evidence type="ECO:0000256" key="2">
    <source>
        <dbReference type="ARBA" id="ARBA00023015"/>
    </source>
</evidence>
<dbReference type="InterPro" id="IPR005119">
    <property type="entry name" value="LysR_subst-bd"/>
</dbReference>
<keyword evidence="3" id="KW-0238">DNA-binding</keyword>
<keyword evidence="2" id="KW-0805">Transcription regulation</keyword>
<dbReference type="InterPro" id="IPR036390">
    <property type="entry name" value="WH_DNA-bd_sf"/>
</dbReference>
<name>A0A9X1Z494_9GAMM</name>
<dbReference type="PRINTS" id="PR00039">
    <property type="entry name" value="HTHLYSR"/>
</dbReference>